<dbReference type="Pfam" id="PF08734">
    <property type="entry name" value="GYD"/>
    <property type="match status" value="1"/>
</dbReference>
<sequence length="95" mass="11238">MQKYVLLGNWTDHARETFLEIPERVELTKKIIGELKGSIDFFFTMGEYDFIAIIDMPDEESMVKYLLKAYQARYITINTLRAWDDTEFAEMVSEL</sequence>
<evidence type="ECO:0000313" key="4">
    <source>
        <dbReference type="Proteomes" id="UP000232806"/>
    </source>
</evidence>
<dbReference type="InterPro" id="IPR014845">
    <property type="entry name" value="GYD/TTHA1554"/>
</dbReference>
<dbReference type="RefSeq" id="WP_100905422.1">
    <property type="nucleotide sequence ID" value="NZ_CP017766.1"/>
</dbReference>
<dbReference type="EMBL" id="CP017768">
    <property type="protein sequence ID" value="AUB60710.1"/>
    <property type="molecule type" value="Genomic_DNA"/>
</dbReference>
<reference evidence="3 4" key="1">
    <citation type="submission" date="2016-10" db="EMBL/GenBank/DDBJ databases">
        <title>Comparative genomics between deep and shallow subseafloor isolates.</title>
        <authorList>
            <person name="Ishii S."/>
            <person name="Miller J.R."/>
            <person name="Sutton G."/>
            <person name="Suzuki S."/>
            <person name="Methe B."/>
            <person name="Inagaki F."/>
            <person name="Imachi H."/>
        </authorList>
    </citation>
    <scope>NUCLEOTIDE SEQUENCE [LARGE SCALE GENOMIC DNA]</scope>
    <source>
        <strain evidence="2 3">A8p</strain>
        <strain evidence="1 4">MO-MB1</strain>
    </source>
</reference>
<dbReference type="OrthoDB" id="35699at2157"/>
<dbReference type="Proteomes" id="UP000232631">
    <property type="component" value="Chromosome"/>
</dbReference>
<dbReference type="GeneID" id="35123190"/>
<dbReference type="KEGG" id="msub:BK009_08510"/>
<gene>
    <name evidence="1" type="ORF">BK007_05040</name>
    <name evidence="2" type="ORF">BK009_08510</name>
</gene>
<dbReference type="EMBL" id="CP017766">
    <property type="protein sequence ID" value="AUB55442.1"/>
    <property type="molecule type" value="Genomic_DNA"/>
</dbReference>
<accession>A0A2H4VBG9</accession>
<keyword evidence="3" id="KW-1185">Reference proteome</keyword>
<protein>
    <submittedName>
        <fullName evidence="2">GYD family protein</fullName>
    </submittedName>
</protein>
<evidence type="ECO:0000313" key="2">
    <source>
        <dbReference type="EMBL" id="AUB60710.1"/>
    </source>
</evidence>
<name>A0A2H4VRQ1_9EURY</name>
<evidence type="ECO:0000313" key="3">
    <source>
        <dbReference type="Proteomes" id="UP000232631"/>
    </source>
</evidence>
<proteinExistence type="predicted"/>
<evidence type="ECO:0000313" key="1">
    <source>
        <dbReference type="EMBL" id="AUB55442.1"/>
    </source>
</evidence>
<accession>A0A2H4VRQ1</accession>
<organism evidence="2 3">
    <name type="scientific">Methanobacterium subterraneum</name>
    <dbReference type="NCBI Taxonomy" id="59277"/>
    <lineage>
        <taxon>Archaea</taxon>
        <taxon>Methanobacteriati</taxon>
        <taxon>Methanobacteriota</taxon>
        <taxon>Methanomada group</taxon>
        <taxon>Methanobacteria</taxon>
        <taxon>Methanobacteriales</taxon>
        <taxon>Methanobacteriaceae</taxon>
        <taxon>Methanobacterium</taxon>
    </lineage>
</organism>
<dbReference type="AlphaFoldDB" id="A0A2H4VRQ1"/>
<dbReference type="Proteomes" id="UP000232806">
    <property type="component" value="Chromosome"/>
</dbReference>